<evidence type="ECO:0000313" key="2">
    <source>
        <dbReference type="EMBL" id="EXX78622.1"/>
    </source>
</evidence>
<dbReference type="InterPro" id="IPR039965">
    <property type="entry name" value="C3H7.08c"/>
</dbReference>
<protein>
    <submittedName>
        <fullName evidence="3">Uncharacterized protein</fullName>
    </submittedName>
</protein>
<feature type="transmembrane region" description="Helical" evidence="1">
    <location>
        <begin position="25"/>
        <end position="43"/>
    </location>
</feature>
<keyword evidence="4" id="KW-1185">Reference proteome</keyword>
<dbReference type="EMBL" id="JEMT01008910">
    <property type="protein sequence ID" value="EXX78622.1"/>
    <property type="molecule type" value="Genomic_DNA"/>
</dbReference>
<dbReference type="PANTHER" id="PTHR40466">
    <property type="entry name" value="EXPRESSED PROTEIN"/>
    <property type="match status" value="1"/>
</dbReference>
<dbReference type="OrthoDB" id="3141857at2759"/>
<organism evidence="3 4">
    <name type="scientific">Rhizophagus irregularis (strain DAOM 197198w)</name>
    <name type="common">Glomus intraradices</name>
    <dbReference type="NCBI Taxonomy" id="1432141"/>
    <lineage>
        <taxon>Eukaryota</taxon>
        <taxon>Fungi</taxon>
        <taxon>Fungi incertae sedis</taxon>
        <taxon>Mucoromycota</taxon>
        <taxon>Glomeromycotina</taxon>
        <taxon>Glomeromycetes</taxon>
        <taxon>Glomerales</taxon>
        <taxon>Glomeraceae</taxon>
        <taxon>Rhizophagus</taxon>
    </lineage>
</organism>
<dbReference type="AlphaFoldDB" id="A0A015M4J7"/>
<dbReference type="EMBL" id="JEMT01000558">
    <property type="protein sequence ID" value="EXX79926.1"/>
    <property type="molecule type" value="Genomic_DNA"/>
</dbReference>
<dbReference type="Proteomes" id="UP000022910">
    <property type="component" value="Unassembled WGS sequence"/>
</dbReference>
<evidence type="ECO:0000313" key="3">
    <source>
        <dbReference type="EMBL" id="EXX79926.1"/>
    </source>
</evidence>
<dbReference type="HOGENOM" id="CLU_163533_0_0_1"/>
<accession>A0A015M4J7</accession>
<keyword evidence="1" id="KW-0472">Membrane</keyword>
<dbReference type="PANTHER" id="PTHR40466:SF1">
    <property type="entry name" value="FUNGAL PROTEIN"/>
    <property type="match status" value="1"/>
</dbReference>
<reference evidence="3 4" key="1">
    <citation type="submission" date="2014-02" db="EMBL/GenBank/DDBJ databases">
        <title>Single nucleus genome sequencing reveals high similarity among nuclei of an endomycorrhizal fungus.</title>
        <authorList>
            <person name="Lin K."/>
            <person name="Geurts R."/>
            <person name="Zhang Z."/>
            <person name="Limpens E."/>
            <person name="Saunders D.G."/>
            <person name="Mu D."/>
            <person name="Pang E."/>
            <person name="Cao H."/>
            <person name="Cha H."/>
            <person name="Lin T."/>
            <person name="Zhou Q."/>
            <person name="Shang Y."/>
            <person name="Li Y."/>
            <person name="Ivanov S."/>
            <person name="Sharma T."/>
            <person name="Velzen R.V."/>
            <person name="Ruijter N.D."/>
            <person name="Aanen D.K."/>
            <person name="Win J."/>
            <person name="Kamoun S."/>
            <person name="Bisseling T."/>
            <person name="Huang S."/>
        </authorList>
    </citation>
    <scope>NUCLEOTIDE SEQUENCE [LARGE SCALE GENOMIC DNA]</scope>
    <source>
        <strain evidence="3">DAOM 197198w</strain>
        <strain evidence="4">DAOM197198w</strain>
    </source>
</reference>
<sequence>MASGPVGRVTRSRSLWRFVSVDPEIYPLMGVLAATFGFSGYMLGHKATIRNPEDSVKLAKDQTFPWLANKNEQGGDYKYKYHKSGDPDKEVIKAPAADIAHTALVDLPKEAAQKVGEKFGGSKS</sequence>
<evidence type="ECO:0000313" key="4">
    <source>
        <dbReference type="Proteomes" id="UP000022910"/>
    </source>
</evidence>
<gene>
    <name evidence="3" type="ORF">RirG_000940</name>
    <name evidence="2" type="ORF">RirG_013430</name>
</gene>
<evidence type="ECO:0000256" key="1">
    <source>
        <dbReference type="SAM" id="Phobius"/>
    </source>
</evidence>
<name>A0A015M4J7_RHIIW</name>
<keyword evidence="1" id="KW-0812">Transmembrane</keyword>
<keyword evidence="1" id="KW-1133">Transmembrane helix</keyword>
<comment type="caution">
    <text evidence="3">The sequence shown here is derived from an EMBL/GenBank/DDBJ whole genome shotgun (WGS) entry which is preliminary data.</text>
</comment>
<proteinExistence type="predicted"/>